<protein>
    <submittedName>
        <fullName evidence="1">Uncharacterized protein</fullName>
    </submittedName>
</protein>
<dbReference type="Proteomes" id="UP000001033">
    <property type="component" value="Chromosome"/>
</dbReference>
<evidence type="ECO:0000313" key="1">
    <source>
        <dbReference type="EMBL" id="BAG39521.1"/>
    </source>
</evidence>
<dbReference type="AlphaFoldDB" id="B3CQM2"/>
<gene>
    <name evidence="1" type="ordered locus">OTT_0063</name>
</gene>
<organism evidence="1 2">
    <name type="scientific">Orientia tsutsugamushi (strain Ikeda)</name>
    <name type="common">Rickettsia tsutsugamushi</name>
    <dbReference type="NCBI Taxonomy" id="334380"/>
    <lineage>
        <taxon>Bacteria</taxon>
        <taxon>Pseudomonadati</taxon>
        <taxon>Pseudomonadota</taxon>
        <taxon>Alphaproteobacteria</taxon>
        <taxon>Rickettsiales</taxon>
        <taxon>Rickettsiaceae</taxon>
        <taxon>Rickettsieae</taxon>
        <taxon>Orientia</taxon>
    </lineage>
</organism>
<sequence>MKDVSSKTLLSQLAYEFRLDKNLLCFYIELVQLETHKLQLSDQLLHVEANDQILKNMSNIEESHIMLQDGNLELHGACGDISTQSKSELDIS</sequence>
<proteinExistence type="predicted"/>
<reference evidence="2" key="1">
    <citation type="journal article" date="2008" name="DNA Res.">
        <title>The whole-genome sequencing of the obligate intracellular bacterium Orientia tsutsugamushi revealed massive gene amplification during reductive genome evolution.</title>
        <authorList>
            <person name="Nakayama K."/>
            <person name="Yamashita A."/>
            <person name="Kurokawa K."/>
            <person name="Morimoto T."/>
            <person name="Ogawa M."/>
            <person name="Fukuhara M."/>
            <person name="Urakami H."/>
            <person name="Ohnishi M."/>
            <person name="Uchiyama I."/>
            <person name="Ogura Y."/>
            <person name="Ooka T."/>
            <person name="Oshima K."/>
            <person name="Tamura A."/>
            <person name="Hattori M."/>
            <person name="Hayashi T."/>
        </authorList>
    </citation>
    <scope>NUCLEOTIDE SEQUENCE [LARGE SCALE GENOMIC DNA]</scope>
    <source>
        <strain evidence="2">Ikeda</strain>
    </source>
</reference>
<name>B3CQM2_ORITI</name>
<accession>B3CQM2</accession>
<dbReference type="HOGENOM" id="CLU_2410405_0_0_5"/>
<evidence type="ECO:0000313" key="2">
    <source>
        <dbReference type="Proteomes" id="UP000001033"/>
    </source>
</evidence>
<dbReference type="KEGG" id="ott:OTT_0063"/>
<dbReference type="EMBL" id="AP008981">
    <property type="protein sequence ID" value="BAG39521.1"/>
    <property type="molecule type" value="Genomic_DNA"/>
</dbReference>